<sequence length="199" mass="23892">MMKEITIDNNETTETTETTETKDIIITGTNNRYLIKRANREKNVPTIRKVMSKYDISIDELDFKKQFELLQEIYDKIENDSNKKNIQVIIQEITKKINSYKQQDLIKKMFNEELFINYQLLVEKLLQCEMKCYYCKCEMFILYENVRELTQWSVDRIDNNKGHNLDNFVLACLNCNIKRRNKASEKFLFTKNLNIIKKN</sequence>
<organism evidence="1">
    <name type="scientific">viral metagenome</name>
    <dbReference type="NCBI Taxonomy" id="1070528"/>
    <lineage>
        <taxon>unclassified sequences</taxon>
        <taxon>metagenomes</taxon>
        <taxon>organismal metagenomes</taxon>
    </lineage>
</organism>
<reference evidence="1" key="1">
    <citation type="journal article" date="2020" name="Nature">
        <title>Giant virus diversity and host interactions through global metagenomics.</title>
        <authorList>
            <person name="Schulz F."/>
            <person name="Roux S."/>
            <person name="Paez-Espino D."/>
            <person name="Jungbluth S."/>
            <person name="Walsh D.A."/>
            <person name="Denef V.J."/>
            <person name="McMahon K.D."/>
            <person name="Konstantinidis K.T."/>
            <person name="Eloe-Fadrosh E.A."/>
            <person name="Kyrpides N.C."/>
            <person name="Woyke T."/>
        </authorList>
    </citation>
    <scope>NUCLEOTIDE SEQUENCE</scope>
    <source>
        <strain evidence="1">GVMAG-M-3300023174-182</strain>
    </source>
</reference>
<protein>
    <recommendedName>
        <fullName evidence="2">HNH domain-containing protein</fullName>
    </recommendedName>
</protein>
<dbReference type="AlphaFoldDB" id="A0A6C0DKV5"/>
<name>A0A6C0DKV5_9ZZZZ</name>
<evidence type="ECO:0008006" key="2">
    <source>
        <dbReference type="Google" id="ProtNLM"/>
    </source>
</evidence>
<proteinExistence type="predicted"/>
<accession>A0A6C0DKV5</accession>
<evidence type="ECO:0000313" key="1">
    <source>
        <dbReference type="EMBL" id="QHT16195.1"/>
    </source>
</evidence>
<dbReference type="EMBL" id="MN739617">
    <property type="protein sequence ID" value="QHT16195.1"/>
    <property type="molecule type" value="Genomic_DNA"/>
</dbReference>
<dbReference type="Gene3D" id="3.30.40.220">
    <property type="match status" value="1"/>
</dbReference>